<feature type="disulfide bond" evidence="20">
    <location>
        <begin position="96"/>
        <end position="106"/>
    </location>
</feature>
<evidence type="ECO:0000313" key="23">
    <source>
        <dbReference type="EMBL" id="CEK64337.1"/>
    </source>
</evidence>
<evidence type="ECO:0000256" key="15">
    <source>
        <dbReference type="ARBA" id="ARBA00023136"/>
    </source>
</evidence>
<evidence type="ECO:0000256" key="18">
    <source>
        <dbReference type="ARBA" id="ARBA00038869"/>
    </source>
</evidence>
<dbReference type="PROSITE" id="PS00926">
    <property type="entry name" value="LYSYL_OXIDASE"/>
    <property type="match status" value="1"/>
</dbReference>
<organism evidence="23">
    <name type="scientific">Arion vulgaris</name>
    <dbReference type="NCBI Taxonomy" id="1028688"/>
    <lineage>
        <taxon>Eukaryota</taxon>
        <taxon>Metazoa</taxon>
        <taxon>Spiralia</taxon>
        <taxon>Lophotrochozoa</taxon>
        <taxon>Mollusca</taxon>
        <taxon>Gastropoda</taxon>
        <taxon>Heterobranchia</taxon>
        <taxon>Euthyneura</taxon>
        <taxon>Panpulmonata</taxon>
        <taxon>Eupulmonata</taxon>
        <taxon>Stylommatophora</taxon>
        <taxon>Helicina</taxon>
        <taxon>Arionoidea</taxon>
        <taxon>Arionidae</taxon>
        <taxon>Arion</taxon>
    </lineage>
</organism>
<dbReference type="PROSITE" id="PS50287">
    <property type="entry name" value="SRCR_2"/>
    <property type="match status" value="2"/>
</dbReference>
<dbReference type="SUPFAM" id="SSF56487">
    <property type="entry name" value="SRCR-like"/>
    <property type="match status" value="2"/>
</dbReference>
<comment type="cofactor">
    <cofactor evidence="1">
        <name>Cu cation</name>
        <dbReference type="ChEBI" id="CHEBI:23378"/>
    </cofactor>
</comment>
<evidence type="ECO:0000256" key="20">
    <source>
        <dbReference type="PROSITE-ProRule" id="PRU00196"/>
    </source>
</evidence>
<keyword evidence="15" id="KW-0472">Membrane</keyword>
<evidence type="ECO:0000256" key="16">
    <source>
        <dbReference type="ARBA" id="ARBA00023157"/>
    </source>
</evidence>
<evidence type="ECO:0000259" key="22">
    <source>
        <dbReference type="PROSITE" id="PS50287"/>
    </source>
</evidence>
<feature type="domain" description="SRCR" evidence="22">
    <location>
        <begin position="334"/>
        <end position="438"/>
    </location>
</feature>
<dbReference type="EMBL" id="HACG01017472">
    <property type="protein sequence ID" value="CEK64337.1"/>
    <property type="molecule type" value="Transcribed_RNA"/>
</dbReference>
<keyword evidence="14" id="KW-0186">Copper</keyword>
<keyword evidence="13" id="KW-0560">Oxidoreductase</keyword>
<dbReference type="Pfam" id="PF00530">
    <property type="entry name" value="SRCR"/>
    <property type="match status" value="2"/>
</dbReference>
<keyword evidence="12" id="KW-1133">Transmembrane helix</keyword>
<name>A0A0B6Z7H0_9EUPU</name>
<dbReference type="FunFam" id="3.10.250.10:FF:000016">
    <property type="entry name" value="Scavenger receptor cysteine-rich protein type 12"/>
    <property type="match status" value="1"/>
</dbReference>
<dbReference type="PRINTS" id="PR00074">
    <property type="entry name" value="LYSYLOXIDASE"/>
</dbReference>
<dbReference type="AlphaFoldDB" id="A0A0B6Z7H0"/>
<dbReference type="PANTHER" id="PTHR45817">
    <property type="entry name" value="LYSYL OXIDASE-LIKE-RELATED"/>
    <property type="match status" value="1"/>
</dbReference>
<evidence type="ECO:0000256" key="12">
    <source>
        <dbReference type="ARBA" id="ARBA00022989"/>
    </source>
</evidence>
<dbReference type="InterPro" id="IPR019828">
    <property type="entry name" value="Lysyl_oxidase_CS"/>
</dbReference>
<dbReference type="GO" id="GO:0004720">
    <property type="term" value="F:protein-lysine 6-oxidase activity"/>
    <property type="evidence" value="ECO:0007669"/>
    <property type="project" value="UniProtKB-EC"/>
</dbReference>
<dbReference type="GO" id="GO:0005507">
    <property type="term" value="F:copper ion binding"/>
    <property type="evidence" value="ECO:0007669"/>
    <property type="project" value="InterPro"/>
</dbReference>
<evidence type="ECO:0000256" key="14">
    <source>
        <dbReference type="ARBA" id="ARBA00023008"/>
    </source>
</evidence>
<comment type="catalytic activity">
    <reaction evidence="19">
        <text>L-lysyl-[protein] + O2 + H2O = (S)-2-amino-6-oxohexanoyl-[protein] + H2O2 + NH4(+)</text>
        <dbReference type="Rhea" id="RHEA:24544"/>
        <dbReference type="Rhea" id="RHEA-COMP:9752"/>
        <dbReference type="Rhea" id="RHEA-COMP:12448"/>
        <dbReference type="ChEBI" id="CHEBI:15377"/>
        <dbReference type="ChEBI" id="CHEBI:15379"/>
        <dbReference type="ChEBI" id="CHEBI:16240"/>
        <dbReference type="ChEBI" id="CHEBI:28938"/>
        <dbReference type="ChEBI" id="CHEBI:29969"/>
        <dbReference type="ChEBI" id="CHEBI:131803"/>
        <dbReference type="EC" id="1.4.3.13"/>
    </reaction>
</comment>
<evidence type="ECO:0000256" key="17">
    <source>
        <dbReference type="ARBA" id="ARBA00023180"/>
    </source>
</evidence>
<evidence type="ECO:0000256" key="8">
    <source>
        <dbReference type="ARBA" id="ARBA00022723"/>
    </source>
</evidence>
<comment type="subcellular location">
    <subcellularLocation>
        <location evidence="2">Membrane</location>
        <topology evidence="2">Single-pass membrane protein</topology>
    </subcellularLocation>
    <subcellularLocation>
        <location evidence="3">Secreted</location>
        <location evidence="3">Extracellular space</location>
    </subcellularLocation>
</comment>
<keyword evidence="5" id="KW-0886">LTQ</keyword>
<accession>A0A0B6Z7H0</accession>
<reference evidence="23" key="1">
    <citation type="submission" date="2014-12" db="EMBL/GenBank/DDBJ databases">
        <title>Insight into the proteome of Arion vulgaris.</title>
        <authorList>
            <person name="Aradska J."/>
            <person name="Bulat T."/>
            <person name="Smidak R."/>
            <person name="Sarate P."/>
            <person name="Gangsoo J."/>
            <person name="Sialana F."/>
            <person name="Bilban M."/>
            <person name="Lubec G."/>
        </authorList>
    </citation>
    <scope>NUCLEOTIDE SEQUENCE</scope>
    <source>
        <tissue evidence="23">Skin</tissue>
    </source>
</reference>
<evidence type="ECO:0000256" key="7">
    <source>
        <dbReference type="ARBA" id="ARBA00022692"/>
    </source>
</evidence>
<protein>
    <recommendedName>
        <fullName evidence="18">protein-lysine 6-oxidase</fullName>
        <ecNumber evidence="18">1.4.3.13</ecNumber>
    </recommendedName>
</protein>
<comment type="caution">
    <text evidence="20">Lacks conserved residue(s) required for the propagation of feature annotation.</text>
</comment>
<proteinExistence type="inferred from homology"/>
<evidence type="ECO:0000256" key="2">
    <source>
        <dbReference type="ARBA" id="ARBA00004167"/>
    </source>
</evidence>
<evidence type="ECO:0000256" key="6">
    <source>
        <dbReference type="ARBA" id="ARBA00022525"/>
    </source>
</evidence>
<evidence type="ECO:0000256" key="4">
    <source>
        <dbReference type="ARBA" id="ARBA00007492"/>
    </source>
</evidence>
<feature type="chain" id="PRO_5002112139" description="protein-lysine 6-oxidase" evidence="21">
    <location>
        <begin position="20"/>
        <end position="661"/>
    </location>
</feature>
<dbReference type="SMART" id="SM00202">
    <property type="entry name" value="SR"/>
    <property type="match status" value="2"/>
</dbReference>
<dbReference type="GO" id="GO:0005615">
    <property type="term" value="C:extracellular space"/>
    <property type="evidence" value="ECO:0007669"/>
    <property type="project" value="TreeGrafter"/>
</dbReference>
<evidence type="ECO:0000256" key="3">
    <source>
        <dbReference type="ARBA" id="ARBA00004239"/>
    </source>
</evidence>
<keyword evidence="10" id="KW-0677">Repeat</keyword>
<keyword evidence="16 20" id="KW-1015">Disulfide bond</keyword>
<feature type="signal peptide" evidence="21">
    <location>
        <begin position="1"/>
        <end position="19"/>
    </location>
</feature>
<keyword evidence="17" id="KW-0325">Glycoprotein</keyword>
<evidence type="ECO:0000256" key="5">
    <source>
        <dbReference type="ARBA" id="ARBA00022477"/>
    </source>
</evidence>
<evidence type="ECO:0000256" key="10">
    <source>
        <dbReference type="ARBA" id="ARBA00022737"/>
    </source>
</evidence>
<dbReference type="Gene3D" id="3.10.250.10">
    <property type="entry name" value="SRCR-like domain"/>
    <property type="match status" value="2"/>
</dbReference>
<dbReference type="PRINTS" id="PR00258">
    <property type="entry name" value="SPERACTRCPTR"/>
</dbReference>
<keyword evidence="9 21" id="KW-0732">Signal</keyword>
<dbReference type="GO" id="GO:0016020">
    <property type="term" value="C:membrane"/>
    <property type="evidence" value="ECO:0007669"/>
    <property type="project" value="UniProtKB-SubCell"/>
</dbReference>
<feature type="domain" description="SRCR" evidence="22">
    <location>
        <begin position="27"/>
        <end position="131"/>
    </location>
</feature>
<evidence type="ECO:0000256" key="11">
    <source>
        <dbReference type="ARBA" id="ARBA00022772"/>
    </source>
</evidence>
<dbReference type="PANTHER" id="PTHR45817:SF4">
    <property type="entry name" value="LYSYL OXIDASE-LIKE-RELATED"/>
    <property type="match status" value="1"/>
</dbReference>
<sequence length="661" mass="74026">MHWCSFGVLVVCWAKIVTSLKWVDGDIRLVGGSRKYMGTVVIFHNGKWGGVCDGMWDMKDATVVCRQLGYTLAVRSATRSEFGPGNKRFWLSQVRCNGREERLDECPFLGFDENTRSKCLGRYRSAGVICSAAILPTTSEMSLPSKEVISSKGEKDAAMLTSVEVAERGHIQNDSNVKEINSTTEPTVTTLANQLETSTTAAVIQTRIMISEIPTFEADNQTESTTYNSSTRTAANSTLQTYNPITDPTPTLLHLSPTVKAEHVESSDNASTQENKLHSIIPKEEHISDNITSDNSLQDVDVALSHCNTTSQNKNKEGCEIYFADEPKLENIEVRLNGGRYNFEGHVQVRINGGKWGTICSDHWTLREAMVTCNQLGEHGKAKQALLTSYFGGTTVPNTLYRVECVGRESTFSLCNYTLTDKTHTCSMKSSIAGVVCSHHLPDLVPSLKGIEGSIRLQDQPLYYLRCAMEENCLASSAYVIKNTTLSWRNSMRRLLRFSTIVHNRGLADFRPYKPRGLWEWHACHMHYHSMEVFAHYDILDSNGKRLAEGSKASFCLEDTTCDKGIKPQYNCRGFADQGLSVNCSDNYMYDIDCQWIDISDIKPGEYTFLMAVNPSMLVAESDFDNNIVSCRLYYSGYFASVQNCHYDSLLDYREAGRLPF</sequence>
<keyword evidence="11" id="KW-0801">TPQ</keyword>
<dbReference type="InterPro" id="IPR036772">
    <property type="entry name" value="SRCR-like_dom_sf"/>
</dbReference>
<evidence type="ECO:0000256" key="13">
    <source>
        <dbReference type="ARBA" id="ARBA00023002"/>
    </source>
</evidence>
<keyword evidence="7" id="KW-0812">Transmembrane</keyword>
<comment type="similarity">
    <text evidence="4">Belongs to the lysyl oxidase family.</text>
</comment>
<gene>
    <name evidence="23" type="primary">ORF51429</name>
</gene>
<dbReference type="FunFam" id="3.10.250.10:FF:000001">
    <property type="entry name" value="Lysyl oxidase 4 isoform X1"/>
    <property type="match status" value="1"/>
</dbReference>
<dbReference type="Pfam" id="PF01186">
    <property type="entry name" value="Lysyl_oxidase"/>
    <property type="match status" value="1"/>
</dbReference>
<evidence type="ECO:0000256" key="1">
    <source>
        <dbReference type="ARBA" id="ARBA00001935"/>
    </source>
</evidence>
<keyword evidence="6" id="KW-0964">Secreted</keyword>
<keyword evidence="8" id="KW-0479">Metal-binding</keyword>
<dbReference type="InterPro" id="IPR001695">
    <property type="entry name" value="Lysyl_oxidase"/>
</dbReference>
<evidence type="ECO:0000256" key="19">
    <source>
        <dbReference type="ARBA" id="ARBA00047861"/>
    </source>
</evidence>
<dbReference type="InterPro" id="IPR050912">
    <property type="entry name" value="LOX-like_protein"/>
</dbReference>
<evidence type="ECO:0000256" key="21">
    <source>
        <dbReference type="SAM" id="SignalP"/>
    </source>
</evidence>
<feature type="disulfide bond" evidence="20">
    <location>
        <begin position="405"/>
        <end position="415"/>
    </location>
</feature>
<dbReference type="EC" id="1.4.3.13" evidence="18"/>
<evidence type="ECO:0000256" key="9">
    <source>
        <dbReference type="ARBA" id="ARBA00022729"/>
    </source>
</evidence>
<dbReference type="InterPro" id="IPR001190">
    <property type="entry name" value="SRCR"/>
</dbReference>